<proteinExistence type="predicted"/>
<gene>
    <name evidence="3" type="ORF">S01H4_23403</name>
</gene>
<dbReference type="AlphaFoldDB" id="X1A6C5"/>
<dbReference type="PANTHER" id="PTHR31302:SF31">
    <property type="entry name" value="PHOSPHODIESTERASE YAEI"/>
    <property type="match status" value="1"/>
</dbReference>
<dbReference type="SUPFAM" id="SSF56300">
    <property type="entry name" value="Metallo-dependent phosphatases"/>
    <property type="match status" value="1"/>
</dbReference>
<feature type="non-terminal residue" evidence="3">
    <location>
        <position position="1"/>
    </location>
</feature>
<dbReference type="GO" id="GO:0046872">
    <property type="term" value="F:metal ion binding"/>
    <property type="evidence" value="ECO:0007669"/>
    <property type="project" value="UniProtKB-KW"/>
</dbReference>
<keyword evidence="2" id="KW-0378">Hydrolase</keyword>
<evidence type="ECO:0000313" key="3">
    <source>
        <dbReference type="EMBL" id="GAG77695.1"/>
    </source>
</evidence>
<dbReference type="InterPro" id="IPR029052">
    <property type="entry name" value="Metallo-depent_PP-like"/>
</dbReference>
<protein>
    <recommendedName>
        <fullName evidence="4">Calcineurin-like phosphoesterase domain-containing protein</fullName>
    </recommendedName>
</protein>
<dbReference type="EMBL" id="BART01010852">
    <property type="protein sequence ID" value="GAG77695.1"/>
    <property type="molecule type" value="Genomic_DNA"/>
</dbReference>
<evidence type="ECO:0000256" key="1">
    <source>
        <dbReference type="ARBA" id="ARBA00022723"/>
    </source>
</evidence>
<reference evidence="3" key="1">
    <citation type="journal article" date="2014" name="Front. Microbiol.">
        <title>High frequency of phylogenetically diverse reductive dehalogenase-homologous genes in deep subseafloor sedimentary metagenomes.</title>
        <authorList>
            <person name="Kawai M."/>
            <person name="Futagami T."/>
            <person name="Toyoda A."/>
            <person name="Takaki Y."/>
            <person name="Nishi S."/>
            <person name="Hori S."/>
            <person name="Arai W."/>
            <person name="Tsubouchi T."/>
            <person name="Morono Y."/>
            <person name="Uchiyama I."/>
            <person name="Ito T."/>
            <person name="Fujiyama A."/>
            <person name="Inagaki F."/>
            <person name="Takami H."/>
        </authorList>
    </citation>
    <scope>NUCLEOTIDE SEQUENCE</scope>
    <source>
        <strain evidence="3">Expedition CK06-06</strain>
    </source>
</reference>
<dbReference type="GO" id="GO:0009245">
    <property type="term" value="P:lipid A biosynthetic process"/>
    <property type="evidence" value="ECO:0007669"/>
    <property type="project" value="TreeGrafter"/>
</dbReference>
<name>X1A6C5_9ZZZZ</name>
<dbReference type="GO" id="GO:0016020">
    <property type="term" value="C:membrane"/>
    <property type="evidence" value="ECO:0007669"/>
    <property type="project" value="GOC"/>
</dbReference>
<organism evidence="3">
    <name type="scientific">marine sediment metagenome</name>
    <dbReference type="NCBI Taxonomy" id="412755"/>
    <lineage>
        <taxon>unclassified sequences</taxon>
        <taxon>metagenomes</taxon>
        <taxon>ecological metagenomes</taxon>
    </lineage>
</organism>
<accession>X1A6C5</accession>
<sequence length="214" mass="24347">NMVKRKRAYERPNNIPRLISKLGEIGIKVLRNESVKINTSRSSGIKDIEIIGVDDFIIGKVDVRKSFEKISAAQSYSKNYNTESTKFNLQDKKNYKKEYRKVFNLKNKDEHVLKNAGKLRISLSHTPDINTIMEIAQRGTDIIFCGHTHGGQVRLPGVGAIISGCNLKTKFTSGLFYFNSFVLYITRGLGEGRYSPFRFYCQPEASLVKIFKVN</sequence>
<dbReference type="InterPro" id="IPR051158">
    <property type="entry name" value="Metallophosphoesterase_sf"/>
</dbReference>
<comment type="caution">
    <text evidence="3">The sequence shown here is derived from an EMBL/GenBank/DDBJ whole genome shotgun (WGS) entry which is preliminary data.</text>
</comment>
<evidence type="ECO:0008006" key="4">
    <source>
        <dbReference type="Google" id="ProtNLM"/>
    </source>
</evidence>
<keyword evidence="1" id="KW-0479">Metal-binding</keyword>
<dbReference type="PANTHER" id="PTHR31302">
    <property type="entry name" value="TRANSMEMBRANE PROTEIN WITH METALLOPHOSPHOESTERASE DOMAIN-RELATED"/>
    <property type="match status" value="1"/>
</dbReference>
<dbReference type="GO" id="GO:0008758">
    <property type="term" value="F:UDP-2,3-diacylglucosamine hydrolase activity"/>
    <property type="evidence" value="ECO:0007669"/>
    <property type="project" value="TreeGrafter"/>
</dbReference>
<evidence type="ECO:0000256" key="2">
    <source>
        <dbReference type="ARBA" id="ARBA00022801"/>
    </source>
</evidence>